<accession>A0A3B6VLP7</accession>
<dbReference type="AlphaFoldDB" id="A0A3B6VLP7"/>
<name>A0A3B6VLP7_BRAPL</name>
<organism evidence="1 2">
    <name type="scientific">Brachyspira pilosicoli P43/6/78</name>
    <dbReference type="NCBI Taxonomy" id="1042417"/>
    <lineage>
        <taxon>Bacteria</taxon>
        <taxon>Pseudomonadati</taxon>
        <taxon>Spirochaetota</taxon>
        <taxon>Spirochaetia</taxon>
        <taxon>Brachyspirales</taxon>
        <taxon>Brachyspiraceae</taxon>
        <taxon>Brachyspira</taxon>
    </lineage>
</organism>
<keyword evidence="2" id="KW-1185">Reference proteome</keyword>
<gene>
    <name evidence="1" type="ORF">BPP43_08080</name>
</gene>
<dbReference type="EMBL" id="CP002873">
    <property type="protein sequence ID" value="AGA66816.1"/>
    <property type="molecule type" value="Genomic_DNA"/>
</dbReference>
<dbReference type="Proteomes" id="UP000010793">
    <property type="component" value="Chromosome"/>
</dbReference>
<protein>
    <submittedName>
        <fullName evidence="1">Uncharacterized protein</fullName>
    </submittedName>
</protein>
<dbReference type="KEGG" id="bpip:BPP43_08080"/>
<evidence type="ECO:0000313" key="2">
    <source>
        <dbReference type="Proteomes" id="UP000010793"/>
    </source>
</evidence>
<evidence type="ECO:0000313" key="1">
    <source>
        <dbReference type="EMBL" id="AGA66816.1"/>
    </source>
</evidence>
<sequence>MKNGRKMKIFINDKELSFTLENEQNAYDVLKGVEEWCNSNNFLINKIIIDNNELHPYIDEEYEKILIENIDNIYIEALSNSEYYLSSLNSIMDYIKNISVTDSAILNERDIEDLKDGFAWILDSIPRVIFLCNMSLESHNSMHLLKMLEVKLERLTSLTEKKEDIEKIRDYFNDDIKPFINDKLIPAMELIMEDAKINTIIMFSSNINSDNALYKIGTLPKFYDFIIELLDKIVGKLQTGNDKEAFLYAEKFSRVVSFSFTILSKVADICSIDYNNIKINKISLYDSIEDFNSMMNNVLEAFSNEDYISIADILEYEIKDKLKDIINYIPVVEEYIEKLNV</sequence>
<reference evidence="1 2" key="1">
    <citation type="journal article" date="2013" name="Genome Announc.">
        <title>Complete Genome Sequence of the Porcine Strain Brachyspira pilosicoli P43/6/78(T.).</title>
        <authorList>
            <person name="Lin C."/>
            <person name="den Bakker H.C."/>
            <person name="Suzuki H."/>
            <person name="Lefebure T."/>
            <person name="Ponnala L."/>
            <person name="Sun Q."/>
            <person name="Stanhope M.J."/>
            <person name="Wiedmann M."/>
            <person name="Duhamel G.E."/>
        </authorList>
    </citation>
    <scope>NUCLEOTIDE SEQUENCE [LARGE SCALE GENOMIC DNA]</scope>
    <source>
        <strain evidence="1 2">P43/6/78</strain>
    </source>
</reference>
<proteinExistence type="predicted"/>
<dbReference type="RefSeq" id="WP_014936838.1">
    <property type="nucleotide sequence ID" value="NC_019908.1"/>
</dbReference>